<dbReference type="Gene3D" id="3.40.50.720">
    <property type="entry name" value="NAD(P)-binding Rossmann-like Domain"/>
    <property type="match status" value="1"/>
</dbReference>
<dbReference type="Pfam" id="PF02625">
    <property type="entry name" value="XdhC_CoxI"/>
    <property type="match status" value="1"/>
</dbReference>
<protein>
    <submittedName>
        <fullName evidence="3">XdhC family protein</fullName>
    </submittedName>
</protein>
<evidence type="ECO:0000313" key="4">
    <source>
        <dbReference type="Proteomes" id="UP000640335"/>
    </source>
</evidence>
<evidence type="ECO:0000259" key="2">
    <source>
        <dbReference type="Pfam" id="PF13478"/>
    </source>
</evidence>
<dbReference type="InterPro" id="IPR027051">
    <property type="entry name" value="XdhC_Rossmann_dom"/>
</dbReference>
<feature type="domain" description="XdhC- CoxI" evidence="1">
    <location>
        <begin position="268"/>
        <end position="323"/>
    </location>
</feature>
<dbReference type="RefSeq" id="WP_191750728.1">
    <property type="nucleotide sequence ID" value="NZ_JACSQZ010000053.1"/>
</dbReference>
<reference evidence="3 4" key="1">
    <citation type="submission" date="2020-08" db="EMBL/GenBank/DDBJ databases">
        <title>A Genomic Blueprint of the Chicken Gut Microbiome.</title>
        <authorList>
            <person name="Gilroy R."/>
            <person name="Ravi A."/>
            <person name="Getino M."/>
            <person name="Pursley I."/>
            <person name="Horton D.L."/>
            <person name="Alikhan N.-F."/>
            <person name="Baker D."/>
            <person name="Gharbi K."/>
            <person name="Hall N."/>
            <person name="Watson M."/>
            <person name="Adriaenssens E.M."/>
            <person name="Foster-Nyarko E."/>
            <person name="Jarju S."/>
            <person name="Secka A."/>
            <person name="Antonio M."/>
            <person name="Oren A."/>
            <person name="Chaudhuri R."/>
            <person name="La Ragione R.M."/>
            <person name="Hildebrand F."/>
            <person name="Pallen M.J."/>
        </authorList>
    </citation>
    <scope>NUCLEOTIDE SEQUENCE [LARGE SCALE GENOMIC DNA]</scope>
    <source>
        <strain evidence="3 4">Sa3CUN1</strain>
    </source>
</reference>
<dbReference type="Proteomes" id="UP000640335">
    <property type="component" value="Unassembled WGS sequence"/>
</dbReference>
<dbReference type="InterPro" id="IPR052698">
    <property type="entry name" value="MoCofactor_Util/Proc"/>
</dbReference>
<accession>A0ABR8Q6C2</accession>
<feature type="domain" description="XdhC Rossmann" evidence="2">
    <location>
        <begin position="92"/>
        <end position="234"/>
    </location>
</feature>
<name>A0ABR8Q6C2_9CLOT</name>
<gene>
    <name evidence="3" type="ORF">H9660_12560</name>
</gene>
<dbReference type="Pfam" id="PF13478">
    <property type="entry name" value="XdhC_C"/>
    <property type="match status" value="1"/>
</dbReference>
<comment type="caution">
    <text evidence="3">The sequence shown here is derived from an EMBL/GenBank/DDBJ whole genome shotgun (WGS) entry which is preliminary data.</text>
</comment>
<dbReference type="PANTHER" id="PTHR30388">
    <property type="entry name" value="ALDEHYDE OXIDOREDUCTASE MOLYBDENUM COFACTOR ASSEMBLY PROTEIN"/>
    <property type="match status" value="1"/>
</dbReference>
<keyword evidence="4" id="KW-1185">Reference proteome</keyword>
<sequence>MYENLYNELLNNLNDGNKCVLITYLKFNENKLGDIEDKFFLTEENIIKKDKNLDNDIYEKINDSISNGKIDITYIDDNKAILIEPFFPKPRLFVFGGGHIAKPLVEFASKVGFSITVIDDRPYFANSTRFPAAEKVICEDFQKSFNLINFKKSDFVVIITRGHRHDKLVLSNVIKNNLSYIGMIGSRRRVRGMMEELISEGYSHEALSKVNSPIGLDIGAITPEEISISIVSELISFKNKRNSNSKKFAYPEFDKELFLEISKEPAIPRAILTIVSSKGSVPRKPGAKMVSYFTGQTLGSIGGGCSESDVLTTARGIMRDKGFLIQKVDMTGDVAESLGMVCGGTMDVIIEVF</sequence>
<dbReference type="PANTHER" id="PTHR30388:SF6">
    <property type="entry name" value="XANTHINE DEHYDROGENASE SUBUNIT A-RELATED"/>
    <property type="match status" value="1"/>
</dbReference>
<evidence type="ECO:0000313" key="3">
    <source>
        <dbReference type="EMBL" id="MBD7915978.1"/>
    </source>
</evidence>
<dbReference type="InterPro" id="IPR003777">
    <property type="entry name" value="XdhC_CoxI"/>
</dbReference>
<organism evidence="3 4">
    <name type="scientific">Clostridium gallinarum</name>
    <dbReference type="NCBI Taxonomy" id="2762246"/>
    <lineage>
        <taxon>Bacteria</taxon>
        <taxon>Bacillati</taxon>
        <taxon>Bacillota</taxon>
        <taxon>Clostridia</taxon>
        <taxon>Eubacteriales</taxon>
        <taxon>Clostridiaceae</taxon>
        <taxon>Clostridium</taxon>
    </lineage>
</organism>
<proteinExistence type="predicted"/>
<dbReference type="EMBL" id="JACSQZ010000053">
    <property type="protein sequence ID" value="MBD7915978.1"/>
    <property type="molecule type" value="Genomic_DNA"/>
</dbReference>
<evidence type="ECO:0000259" key="1">
    <source>
        <dbReference type="Pfam" id="PF02625"/>
    </source>
</evidence>